<gene>
    <name evidence="4" type="ORF">KUV50_09080</name>
</gene>
<feature type="domain" description="NAD-dependent epimerase/dehydratase" evidence="2">
    <location>
        <begin position="8"/>
        <end position="228"/>
    </location>
</feature>
<dbReference type="Gene3D" id="3.40.50.720">
    <property type="entry name" value="NAD(P)-binding Rossmann-like Domain"/>
    <property type="match status" value="1"/>
</dbReference>
<dbReference type="RefSeq" id="WP_222579820.1">
    <property type="nucleotide sequence ID" value="NZ_JAHVHU010000008.1"/>
</dbReference>
<name>A0A953HMC3_9BACT</name>
<dbReference type="AlphaFoldDB" id="A0A953HMC3"/>
<keyword evidence="5" id="KW-1185">Reference proteome</keyword>
<dbReference type="InterPro" id="IPR001509">
    <property type="entry name" value="Epimerase_deHydtase"/>
</dbReference>
<evidence type="ECO:0000259" key="3">
    <source>
        <dbReference type="Pfam" id="PF08338"/>
    </source>
</evidence>
<protein>
    <submittedName>
        <fullName evidence="4">TIGR01777 family oxidoreductase</fullName>
    </submittedName>
</protein>
<comment type="caution">
    <text evidence="4">The sequence shown here is derived from an EMBL/GenBank/DDBJ whole genome shotgun (WGS) entry which is preliminary data.</text>
</comment>
<dbReference type="SUPFAM" id="SSF51735">
    <property type="entry name" value="NAD(P)-binding Rossmann-fold domains"/>
    <property type="match status" value="1"/>
</dbReference>
<accession>A0A953HMC3</accession>
<dbReference type="NCBIfam" id="TIGR01777">
    <property type="entry name" value="yfcH"/>
    <property type="match status" value="1"/>
</dbReference>
<dbReference type="PANTHER" id="PTHR11092">
    <property type="entry name" value="SUGAR NUCLEOTIDE EPIMERASE RELATED"/>
    <property type="match status" value="1"/>
</dbReference>
<dbReference type="Proteomes" id="UP000753961">
    <property type="component" value="Unassembled WGS sequence"/>
</dbReference>
<feature type="domain" description="DUF1731" evidence="3">
    <location>
        <begin position="256"/>
        <end position="301"/>
    </location>
</feature>
<reference evidence="4" key="1">
    <citation type="submission" date="2021-06" db="EMBL/GenBank/DDBJ databases">
        <title>44 bacteria genomes isolated from Dapeng, Shenzhen.</title>
        <authorList>
            <person name="Zheng W."/>
            <person name="Yu S."/>
            <person name="Huang Y."/>
        </authorList>
    </citation>
    <scope>NUCLEOTIDE SEQUENCE</scope>
    <source>
        <strain evidence="4">DP5N28-2</strain>
    </source>
</reference>
<dbReference type="Pfam" id="PF08338">
    <property type="entry name" value="DUF1731"/>
    <property type="match status" value="1"/>
</dbReference>
<evidence type="ECO:0000313" key="5">
    <source>
        <dbReference type="Proteomes" id="UP000753961"/>
    </source>
</evidence>
<dbReference type="InterPro" id="IPR036291">
    <property type="entry name" value="NAD(P)-bd_dom_sf"/>
</dbReference>
<dbReference type="InterPro" id="IPR010099">
    <property type="entry name" value="SDR39U1"/>
</dbReference>
<proteinExistence type="inferred from homology"/>
<dbReference type="EMBL" id="JAHVHU010000008">
    <property type="protein sequence ID" value="MBY5958282.1"/>
    <property type="molecule type" value="Genomic_DNA"/>
</dbReference>
<evidence type="ECO:0000313" key="4">
    <source>
        <dbReference type="EMBL" id="MBY5958282.1"/>
    </source>
</evidence>
<evidence type="ECO:0000259" key="2">
    <source>
        <dbReference type="Pfam" id="PF01370"/>
    </source>
</evidence>
<evidence type="ECO:0000256" key="1">
    <source>
        <dbReference type="ARBA" id="ARBA00009353"/>
    </source>
</evidence>
<dbReference type="PANTHER" id="PTHR11092:SF0">
    <property type="entry name" value="EPIMERASE FAMILY PROTEIN SDR39U1"/>
    <property type="match status" value="1"/>
</dbReference>
<organism evidence="4 5">
    <name type="scientific">Membranihabitans marinus</name>
    <dbReference type="NCBI Taxonomy" id="1227546"/>
    <lineage>
        <taxon>Bacteria</taxon>
        <taxon>Pseudomonadati</taxon>
        <taxon>Bacteroidota</taxon>
        <taxon>Saprospiria</taxon>
        <taxon>Saprospirales</taxon>
        <taxon>Saprospiraceae</taxon>
        <taxon>Membranihabitans</taxon>
    </lineage>
</organism>
<comment type="similarity">
    <text evidence="1">Belongs to the NAD(P)-dependent epimerase/dehydratase family. SDR39U1 subfamily.</text>
</comment>
<dbReference type="InterPro" id="IPR013549">
    <property type="entry name" value="DUF1731"/>
</dbReference>
<dbReference type="Pfam" id="PF01370">
    <property type="entry name" value="Epimerase"/>
    <property type="match status" value="1"/>
</dbReference>
<sequence>MKHQSEKILLAGGSGLVGSILQERLGQHGKEVHILTRSQDSHPFRHQWDPDNGFIASSISDHAFEALINLCGAGIADQRWTSSRKKVLYDSRIVPTQFLWSLIKNQTINTAKFIQISASGFYGNRDKPVDEKATSGPKHDFMVQLTKDWESAFLSSATKKVPHCRLRLGVVISEKGGFISQFRTPIRFYMAPYFGAGDNYISWVHEADLANMIHRLIESDTLAPIYNLATPYPVTSKQFAKSLKKVFNSNAILMRIPVFALKLLFGEMKSAILADVRMMPGEFENISYNFLVPRMKEALEKVK</sequence>